<keyword evidence="1" id="KW-0812">Transmembrane</keyword>
<comment type="caution">
    <text evidence="2">The sequence shown here is derived from an EMBL/GenBank/DDBJ whole genome shotgun (WGS) entry which is preliminary data.</text>
</comment>
<evidence type="ECO:0000313" key="3">
    <source>
        <dbReference type="Proteomes" id="UP000215059"/>
    </source>
</evidence>
<keyword evidence="1" id="KW-0472">Membrane</keyword>
<dbReference type="OrthoDB" id="2967460at2"/>
<sequence length="201" mass="23302">MDQLETIISNYTAELEERLARIQKVHRENVVEEVKDHLYSFVQDYKSQGLTDAEIEEKIQQEFLSMDELAEGIMSSSPKNSLHHRMKKNYTLILPLIAGSLGIFAFPDHQELLIALMLFIYSYLVVTKKMTWGFAAVRKNPGRVKHHEKVSQLGSIYLFLLGMVFIIGQFVTMTNENLIFLSVIVFISLSFFFYINRMLAR</sequence>
<name>A0A235F9F8_9BACL</name>
<feature type="transmembrane region" description="Helical" evidence="1">
    <location>
        <begin position="89"/>
        <end position="106"/>
    </location>
</feature>
<protein>
    <submittedName>
        <fullName evidence="2">Uncharacterized protein</fullName>
    </submittedName>
</protein>
<feature type="transmembrane region" description="Helical" evidence="1">
    <location>
        <begin position="112"/>
        <end position="132"/>
    </location>
</feature>
<accession>A0A235F9F8</accession>
<evidence type="ECO:0000313" key="2">
    <source>
        <dbReference type="EMBL" id="OYD57653.1"/>
    </source>
</evidence>
<keyword evidence="3" id="KW-1185">Reference proteome</keyword>
<feature type="transmembrane region" description="Helical" evidence="1">
    <location>
        <begin position="178"/>
        <end position="195"/>
    </location>
</feature>
<feature type="transmembrane region" description="Helical" evidence="1">
    <location>
        <begin position="153"/>
        <end position="172"/>
    </location>
</feature>
<gene>
    <name evidence="2" type="ORF">CGZ90_13390</name>
</gene>
<reference evidence="2 3" key="1">
    <citation type="submission" date="2017-07" db="EMBL/GenBank/DDBJ databases">
        <title>Fictibacillus sp. nov. GDSW-R2A3 Genome sequencing and assembly.</title>
        <authorList>
            <person name="Mayilraj S."/>
        </authorList>
    </citation>
    <scope>NUCLEOTIDE SEQUENCE [LARGE SCALE GENOMIC DNA]</scope>
    <source>
        <strain evidence="2 3">GDSW-R2A3</strain>
    </source>
</reference>
<dbReference type="AlphaFoldDB" id="A0A235F9F8"/>
<keyword evidence="1" id="KW-1133">Transmembrane helix</keyword>
<dbReference type="EMBL" id="NOII01000003">
    <property type="protein sequence ID" value="OYD57653.1"/>
    <property type="molecule type" value="Genomic_DNA"/>
</dbReference>
<evidence type="ECO:0000256" key="1">
    <source>
        <dbReference type="SAM" id="Phobius"/>
    </source>
</evidence>
<dbReference type="RefSeq" id="WP_094253004.1">
    <property type="nucleotide sequence ID" value="NZ_JBHLXL010000001.1"/>
</dbReference>
<organism evidence="2 3">
    <name type="scientific">Fictibacillus aquaticus</name>
    <dbReference type="NCBI Taxonomy" id="2021314"/>
    <lineage>
        <taxon>Bacteria</taxon>
        <taxon>Bacillati</taxon>
        <taxon>Bacillota</taxon>
        <taxon>Bacilli</taxon>
        <taxon>Bacillales</taxon>
        <taxon>Fictibacillaceae</taxon>
        <taxon>Fictibacillus</taxon>
    </lineage>
</organism>
<dbReference type="Proteomes" id="UP000215059">
    <property type="component" value="Unassembled WGS sequence"/>
</dbReference>
<proteinExistence type="predicted"/>